<dbReference type="Gene3D" id="1.25.40.990">
    <property type="match status" value="1"/>
</dbReference>
<feature type="compositionally biased region" description="Basic and acidic residues" evidence="1">
    <location>
        <begin position="218"/>
        <end position="255"/>
    </location>
</feature>
<feature type="compositionally biased region" description="Polar residues" evidence="1">
    <location>
        <begin position="119"/>
        <end position="144"/>
    </location>
</feature>
<name>A0AAU9J5V2_9CILI</name>
<feature type="region of interest" description="Disordered" evidence="1">
    <location>
        <begin position="739"/>
        <end position="791"/>
    </location>
</feature>
<keyword evidence="4" id="KW-1185">Reference proteome</keyword>
<dbReference type="AlphaFoldDB" id="A0AAU9J5V2"/>
<evidence type="ECO:0000313" key="4">
    <source>
        <dbReference type="Proteomes" id="UP001162131"/>
    </source>
</evidence>
<dbReference type="GO" id="GO:0005737">
    <property type="term" value="C:cytoplasm"/>
    <property type="evidence" value="ECO:0007669"/>
    <property type="project" value="TreeGrafter"/>
</dbReference>
<organism evidence="3 4">
    <name type="scientific">Blepharisma stoltei</name>
    <dbReference type="NCBI Taxonomy" id="1481888"/>
    <lineage>
        <taxon>Eukaryota</taxon>
        <taxon>Sar</taxon>
        <taxon>Alveolata</taxon>
        <taxon>Ciliophora</taxon>
        <taxon>Postciliodesmatophora</taxon>
        <taxon>Heterotrichea</taxon>
        <taxon>Heterotrichida</taxon>
        <taxon>Blepharismidae</taxon>
        <taxon>Blepharisma</taxon>
    </lineage>
</organism>
<feature type="compositionally biased region" description="Basic and acidic residues" evidence="1">
    <location>
        <begin position="37"/>
        <end position="49"/>
    </location>
</feature>
<dbReference type="InterPro" id="IPR045107">
    <property type="entry name" value="SAC3/GANP/THP3"/>
</dbReference>
<proteinExistence type="predicted"/>
<dbReference type="PANTHER" id="PTHR12436:SF3">
    <property type="entry name" value="GERMINAL-CENTER ASSOCIATED NUCLEAR PROTEIN"/>
    <property type="match status" value="1"/>
</dbReference>
<feature type="domain" description="SAC3/GANP/THP3 conserved" evidence="2">
    <location>
        <begin position="394"/>
        <end position="691"/>
    </location>
</feature>
<dbReference type="GO" id="GO:0006406">
    <property type="term" value="P:mRNA export from nucleus"/>
    <property type="evidence" value="ECO:0007669"/>
    <property type="project" value="TreeGrafter"/>
</dbReference>
<reference evidence="3" key="1">
    <citation type="submission" date="2021-09" db="EMBL/GenBank/DDBJ databases">
        <authorList>
            <consortium name="AG Swart"/>
            <person name="Singh M."/>
            <person name="Singh A."/>
            <person name="Seah K."/>
            <person name="Emmerich C."/>
        </authorList>
    </citation>
    <scope>NUCLEOTIDE SEQUENCE</scope>
    <source>
        <strain evidence="3">ATCC30299</strain>
    </source>
</reference>
<dbReference type="EMBL" id="CAJZBQ010000032">
    <property type="protein sequence ID" value="CAG9322614.1"/>
    <property type="molecule type" value="Genomic_DNA"/>
</dbReference>
<accession>A0AAU9J5V2</accession>
<dbReference type="PANTHER" id="PTHR12436">
    <property type="entry name" value="80 KDA MCM3-ASSOCIATED PROTEIN"/>
    <property type="match status" value="1"/>
</dbReference>
<dbReference type="InterPro" id="IPR005062">
    <property type="entry name" value="SAC3/GANP/THP3_conserved"/>
</dbReference>
<dbReference type="Pfam" id="PF03399">
    <property type="entry name" value="SAC3_GANP"/>
    <property type="match status" value="1"/>
</dbReference>
<comment type="caution">
    <text evidence="3">The sequence shown here is derived from an EMBL/GenBank/DDBJ whole genome shotgun (WGS) entry which is preliminary data.</text>
</comment>
<feature type="compositionally biased region" description="Low complexity" evidence="1">
    <location>
        <begin position="162"/>
        <end position="176"/>
    </location>
</feature>
<feature type="compositionally biased region" description="Acidic residues" evidence="1">
    <location>
        <begin position="748"/>
        <end position="774"/>
    </location>
</feature>
<evidence type="ECO:0000313" key="3">
    <source>
        <dbReference type="EMBL" id="CAG9322614.1"/>
    </source>
</evidence>
<feature type="compositionally biased region" description="Polar residues" evidence="1">
    <location>
        <begin position="57"/>
        <end position="108"/>
    </location>
</feature>
<evidence type="ECO:0000256" key="1">
    <source>
        <dbReference type="SAM" id="MobiDB-lite"/>
    </source>
</evidence>
<dbReference type="Proteomes" id="UP001162131">
    <property type="component" value="Unassembled WGS sequence"/>
</dbReference>
<feature type="compositionally biased region" description="Basic and acidic residues" evidence="1">
    <location>
        <begin position="282"/>
        <end position="292"/>
    </location>
</feature>
<feature type="region of interest" description="Disordered" evidence="1">
    <location>
        <begin position="1"/>
        <end position="292"/>
    </location>
</feature>
<evidence type="ECO:0000259" key="2">
    <source>
        <dbReference type="Pfam" id="PF03399"/>
    </source>
</evidence>
<sequence length="1012" mass="117757">MDFRRPMNFREVAQSSGGFKATPPIGARPFNSNSRDFTARNDQPNEKNRSPGGFNQMPRSQNQGFGGFSNPTQGGFIPQSQYFQNGQNRNLFQQNADQMETEPQNPGTKFQKHQKNKPQVKSINFRPQSQTQGGFTSAIPTNDTFRPVPFGADSFSANNQMSSQKKSQGGFKSVSQVAQQPFGEMRGQQKNQRNENPRKAFNQPEGAFQGGFRSGVPNRKDAFQERMEEDREISDIQEPKRVKNDFKNNKPENKNNEGFGFKKFLKPRIKQEPDEEEEEEERPVKTENRKKIFRENIKREERPIMPRRQIKKEEIDEDKEEIDTSNEEIKSRNKALATFRRLKNKPKTEEIIIQEKAVRNSQKPEKPKKLEVEEKPKKIKIAPQRNMNEGGIFMCSAEEANQREQAHTIHLFEMAPGLDLTIDPPSVHLPWTVKEYLRANSGLSESVRNEEALGKVLDYLFTNILDVDTNGNPLNYTYPPNSSSHSFKEIYEFISDRSRAVAKDYRILDTIGSDSFIRDHERIARFFIMSCSEGFNSPDFDLKLNMDRARDILTSLMKAYKKKRSQHISCENEAEFMTYLMVLNLSKYIEVIALLKEATNKIRKQPIFQIGLKICMAYYTNNYCEYFELMKNAPYLVTCVAYASIDNMRITALEMMQNCSKEISIEDMTKYLWFSDEEETIEYLEHRGIVVDYDNGSELDLKDVEITETAFRPTQEQKNIAERRNEMFSSRLEIIENSEIRVQGRQEDTEEDEEEEEEEEEGEEEEEEVKEEIEEPKTIKTVTSPREIPAKAPVLEKKESIIHAEPSNLLRNAASTTEAAAKSIEIPKLVFRVPEVPVNLPFSQPPLFSTPLQLPISTTPLVSEIKATPISQQTFVPKLSSSENTESFPILPKKHSRTWKFPQTSEEILSLCESKEEKEEFKREIKEFRKNKKIKKMIREKQAFVARLLLRFVHWKRYVRMKKFKIYVKERMEEEKNRFLSQFSKCVIDDTQAMLRYSEMKRRKLDTTQMVI</sequence>
<gene>
    <name evidence="3" type="ORF">BSTOLATCC_MIC31739</name>
</gene>
<protein>
    <recommendedName>
        <fullName evidence="2">SAC3/GANP/THP3 conserved domain-containing protein</fullName>
    </recommendedName>
</protein>
<dbReference type="GO" id="GO:0070390">
    <property type="term" value="C:transcription export complex 2"/>
    <property type="evidence" value="ECO:0007669"/>
    <property type="project" value="TreeGrafter"/>
</dbReference>